<name>A0A284R5T6_ARMOS</name>
<dbReference type="EMBL" id="FUEG01000004">
    <property type="protein sequence ID" value="SJL04074.1"/>
    <property type="molecule type" value="Genomic_DNA"/>
</dbReference>
<keyword evidence="2" id="KW-1185">Reference proteome</keyword>
<accession>A0A284R5T6</accession>
<proteinExistence type="predicted"/>
<organism evidence="1 2">
    <name type="scientific">Armillaria ostoyae</name>
    <name type="common">Armillaria root rot fungus</name>
    <dbReference type="NCBI Taxonomy" id="47428"/>
    <lineage>
        <taxon>Eukaryota</taxon>
        <taxon>Fungi</taxon>
        <taxon>Dikarya</taxon>
        <taxon>Basidiomycota</taxon>
        <taxon>Agaricomycotina</taxon>
        <taxon>Agaricomycetes</taxon>
        <taxon>Agaricomycetidae</taxon>
        <taxon>Agaricales</taxon>
        <taxon>Marasmiineae</taxon>
        <taxon>Physalacriaceae</taxon>
        <taxon>Armillaria</taxon>
    </lineage>
</organism>
<dbReference type="AlphaFoldDB" id="A0A284R5T6"/>
<evidence type="ECO:0000313" key="2">
    <source>
        <dbReference type="Proteomes" id="UP000219338"/>
    </source>
</evidence>
<evidence type="ECO:0000313" key="1">
    <source>
        <dbReference type="EMBL" id="SJL04074.1"/>
    </source>
</evidence>
<sequence>MLLRTKFDCACTAVSFDHRWKCLGRRSRLLGESVTWPQIANVLGHKLRYCDRHERCELRRPALKCIERSSYGRFTPPRNVSWKTTRENTVDSVITHTPLFPLGAMGYGGVWV</sequence>
<dbReference type="Proteomes" id="UP000219338">
    <property type="component" value="Unassembled WGS sequence"/>
</dbReference>
<protein>
    <submittedName>
        <fullName evidence="1">Uncharacterized protein</fullName>
    </submittedName>
</protein>
<reference evidence="2" key="1">
    <citation type="journal article" date="2017" name="Nat. Ecol. Evol.">
        <title>Genome expansion and lineage-specific genetic innovations in the forest pathogenic fungi Armillaria.</title>
        <authorList>
            <person name="Sipos G."/>
            <person name="Prasanna A.N."/>
            <person name="Walter M.C."/>
            <person name="O'Connor E."/>
            <person name="Balint B."/>
            <person name="Krizsan K."/>
            <person name="Kiss B."/>
            <person name="Hess J."/>
            <person name="Varga T."/>
            <person name="Slot J."/>
            <person name="Riley R."/>
            <person name="Boka B."/>
            <person name="Rigling D."/>
            <person name="Barry K."/>
            <person name="Lee J."/>
            <person name="Mihaltcheva S."/>
            <person name="LaButti K."/>
            <person name="Lipzen A."/>
            <person name="Waldron R."/>
            <person name="Moloney N.M."/>
            <person name="Sperisen C."/>
            <person name="Kredics L."/>
            <person name="Vagvoelgyi C."/>
            <person name="Patrignani A."/>
            <person name="Fitzpatrick D."/>
            <person name="Nagy I."/>
            <person name="Doyle S."/>
            <person name="Anderson J.B."/>
            <person name="Grigoriev I.V."/>
            <person name="Gueldener U."/>
            <person name="Muensterkoetter M."/>
            <person name="Nagy L.G."/>
        </authorList>
    </citation>
    <scope>NUCLEOTIDE SEQUENCE [LARGE SCALE GENOMIC DNA]</scope>
    <source>
        <strain evidence="2">C18/9</strain>
    </source>
</reference>
<gene>
    <name evidence="1" type="ORF">ARMOST_07432</name>
</gene>